<gene>
    <name evidence="14" type="primary">ftsX</name>
    <name evidence="14" type="ORF">OW763_02915</name>
</gene>
<evidence type="ECO:0000313" key="15">
    <source>
        <dbReference type="Proteomes" id="UP001078443"/>
    </source>
</evidence>
<evidence type="ECO:0000256" key="11">
    <source>
        <dbReference type="SAM" id="Phobius"/>
    </source>
</evidence>
<comment type="subcellular location">
    <subcellularLocation>
        <location evidence="1">Cell membrane</location>
        <topology evidence="1">Multi-pass membrane protein</topology>
    </subcellularLocation>
</comment>
<dbReference type="RefSeq" id="WP_268039560.1">
    <property type="nucleotide sequence ID" value="NZ_JAPQER010000001.1"/>
</dbReference>
<dbReference type="NCBIfam" id="NF038347">
    <property type="entry name" value="FtsX_Gpos"/>
    <property type="match status" value="1"/>
</dbReference>
<proteinExistence type="inferred from homology"/>
<keyword evidence="8 10" id="KW-0472">Membrane</keyword>
<name>A0ABT4CY61_9CLOT</name>
<dbReference type="Pfam" id="PF18075">
    <property type="entry name" value="FtsX_ECD"/>
    <property type="match status" value="1"/>
</dbReference>
<comment type="function">
    <text evidence="10">Part of the ABC transporter FtsEX involved in asymmetric cellular division facilitating the initiation of sporulation.</text>
</comment>
<dbReference type="PANTHER" id="PTHR47755">
    <property type="entry name" value="CELL DIVISION PROTEIN FTSX"/>
    <property type="match status" value="1"/>
</dbReference>
<reference evidence="14" key="1">
    <citation type="submission" date="2022-12" db="EMBL/GenBank/DDBJ databases">
        <authorList>
            <person name="Wang J."/>
        </authorList>
    </citation>
    <scope>NUCLEOTIDE SEQUENCE</scope>
    <source>
        <strain evidence="14">HY-45-18</strain>
    </source>
</reference>
<keyword evidence="15" id="KW-1185">Reference proteome</keyword>
<feature type="domain" description="ABC3 transporter permease C-terminal" evidence="12">
    <location>
        <begin position="177"/>
        <end position="295"/>
    </location>
</feature>
<evidence type="ECO:0000256" key="2">
    <source>
        <dbReference type="ARBA" id="ARBA00007379"/>
    </source>
</evidence>
<feature type="transmembrane region" description="Helical" evidence="11">
    <location>
        <begin position="264"/>
        <end position="290"/>
    </location>
</feature>
<protein>
    <recommendedName>
        <fullName evidence="3 10">Cell division protein FtsX</fullName>
    </recommendedName>
</protein>
<sequence>MKISSLKYFSMDALKSLKRNKALSMASIITVSLTLFMFGIFLLTMLNANNIIKNVESKLEVQVFLKDDIKQADKESIERTIKSMDAIVDVEYETKTQALDKYKEQLGEENKELLEGLDKENPLPESFIVKVEKAEGIEKVVDEIKDMTGVEEVGANEEIVNKIASLTKGVKWIGLAALVILIPISLLLIGNTIKLAVYSRKREIGIMKYVGATDGFIRWPFIIEGMIIGLIGSLVSTVLLNYLYKFTYYKLSSAIMMLDLIKPAYFLGSVLWVFVIAGITIGALGSILSIRKFLRV</sequence>
<evidence type="ECO:0000256" key="4">
    <source>
        <dbReference type="ARBA" id="ARBA00022475"/>
    </source>
</evidence>
<feature type="transmembrane region" description="Helical" evidence="11">
    <location>
        <begin position="172"/>
        <end position="198"/>
    </location>
</feature>
<dbReference type="Pfam" id="PF02687">
    <property type="entry name" value="FtsX"/>
    <property type="match status" value="1"/>
</dbReference>
<dbReference type="InterPro" id="IPR058204">
    <property type="entry name" value="FtsX_firmicutes-type"/>
</dbReference>
<evidence type="ECO:0000256" key="1">
    <source>
        <dbReference type="ARBA" id="ARBA00004651"/>
    </source>
</evidence>
<feature type="transmembrane region" description="Helical" evidence="11">
    <location>
        <begin position="219"/>
        <end position="244"/>
    </location>
</feature>
<dbReference type="PANTHER" id="PTHR47755:SF1">
    <property type="entry name" value="CELL DIVISION PROTEIN FTSX"/>
    <property type="match status" value="1"/>
</dbReference>
<evidence type="ECO:0000256" key="3">
    <source>
        <dbReference type="ARBA" id="ARBA00021907"/>
    </source>
</evidence>
<feature type="domain" description="FtsX extracellular" evidence="13">
    <location>
        <begin position="59"/>
        <end position="153"/>
    </location>
</feature>
<feature type="transmembrane region" description="Helical" evidence="11">
    <location>
        <begin position="21"/>
        <end position="46"/>
    </location>
</feature>
<evidence type="ECO:0000256" key="10">
    <source>
        <dbReference type="PIRNR" id="PIRNR003097"/>
    </source>
</evidence>
<evidence type="ECO:0000256" key="6">
    <source>
        <dbReference type="ARBA" id="ARBA00022692"/>
    </source>
</evidence>
<evidence type="ECO:0000259" key="12">
    <source>
        <dbReference type="Pfam" id="PF02687"/>
    </source>
</evidence>
<evidence type="ECO:0000256" key="5">
    <source>
        <dbReference type="ARBA" id="ARBA00022618"/>
    </source>
</evidence>
<evidence type="ECO:0000256" key="7">
    <source>
        <dbReference type="ARBA" id="ARBA00022989"/>
    </source>
</evidence>
<dbReference type="InterPro" id="IPR003838">
    <property type="entry name" value="ABC3_permease_C"/>
</dbReference>
<evidence type="ECO:0000256" key="8">
    <source>
        <dbReference type="ARBA" id="ARBA00023136"/>
    </source>
</evidence>
<evidence type="ECO:0000256" key="9">
    <source>
        <dbReference type="ARBA" id="ARBA00023306"/>
    </source>
</evidence>
<comment type="caution">
    <text evidence="14">The sequence shown here is derived from an EMBL/GenBank/DDBJ whole genome shotgun (WGS) entry which is preliminary data.</text>
</comment>
<dbReference type="Proteomes" id="UP001078443">
    <property type="component" value="Unassembled WGS sequence"/>
</dbReference>
<keyword evidence="4 10" id="KW-1003">Cell membrane</keyword>
<dbReference type="InterPro" id="IPR040690">
    <property type="entry name" value="FtsX_ECD"/>
</dbReference>
<organism evidence="14 15">
    <name type="scientific">Clostridium aestuarii</name>
    <dbReference type="NCBI Taxonomy" id="338193"/>
    <lineage>
        <taxon>Bacteria</taxon>
        <taxon>Bacillati</taxon>
        <taxon>Bacillota</taxon>
        <taxon>Clostridia</taxon>
        <taxon>Eubacteriales</taxon>
        <taxon>Clostridiaceae</taxon>
        <taxon>Clostridium</taxon>
    </lineage>
</organism>
<dbReference type="EMBL" id="JAPQER010000001">
    <property type="protein sequence ID" value="MCY6483307.1"/>
    <property type="molecule type" value="Genomic_DNA"/>
</dbReference>
<dbReference type="PIRSF" id="PIRSF003097">
    <property type="entry name" value="FtsX"/>
    <property type="match status" value="1"/>
</dbReference>
<keyword evidence="6 11" id="KW-0812">Transmembrane</keyword>
<dbReference type="Gene3D" id="3.30.70.3040">
    <property type="match status" value="1"/>
</dbReference>
<comment type="similarity">
    <text evidence="2 10">Belongs to the ABC-4 integral membrane protein family. FtsX subfamily.</text>
</comment>
<keyword evidence="9 10" id="KW-0131">Cell cycle</keyword>
<dbReference type="InterPro" id="IPR004513">
    <property type="entry name" value="FtsX"/>
</dbReference>
<keyword evidence="7 11" id="KW-1133">Transmembrane helix</keyword>
<accession>A0ABT4CY61</accession>
<evidence type="ECO:0000313" key="14">
    <source>
        <dbReference type="EMBL" id="MCY6483307.1"/>
    </source>
</evidence>
<evidence type="ECO:0000259" key="13">
    <source>
        <dbReference type="Pfam" id="PF18075"/>
    </source>
</evidence>
<keyword evidence="5 10" id="KW-0132">Cell division</keyword>